<feature type="region of interest" description="Disordered" evidence="1">
    <location>
        <begin position="240"/>
        <end position="261"/>
    </location>
</feature>
<sequence length="602" mass="66615">MRVRPSSHTQRPSFDSEAQSRIHFLATLRYRHLRFRAPSRLRVHLVARVANRLLLEGTFPPPPPRVHPFLASERPFPSTLSPFDAFNCGHTAVKTAGTHAFNPADTTCEMSDCSPIACAARRFPSSRPANAIARGSYPGAKNACIECRRCDPLTFGLGTRRVREIQLSTARYTDLHAVDSVRWAAQADAIAKNQGFLEGVSTSTENSIQRQTYPRHTQQRTWPSGWRGWFAVQRDDIETPGGSTCGGSQIIDDDDSPRPTCRDIINTRLRATTPTGHSPRHKKRRSTHKPTWLKTLTAHELDKLNPNTQSRHGGERRGCWLRRLKPVFRKTVCVHPTADGLQSPAATSTRTTRVLTSRPLEIDDNDVSYTNQARRHRRRNVLANDVVVHALKASETPSRREAASTTIGGRRPRRREEGGSAREDRRRVAGPRTSTTTVQALPFELTIACRHPESSANTVSTRLGTADLHSPLAPKCWPRQEALTTTTPRRKPTSSSRPPTRRPDTQAVDEDPKRRGIGAKAKKSGGLQNSGKSPASSEHERNELTFVGRPFAPYARTTSGSLSATTTTTRIACAKASGIGDGLRAGYRFTRKDEADGSLDLS</sequence>
<feature type="region of interest" description="Disordered" evidence="1">
    <location>
        <begin position="393"/>
        <end position="439"/>
    </location>
</feature>
<comment type="caution">
    <text evidence="2">The sequence shown here is derived from an EMBL/GenBank/DDBJ whole genome shotgun (WGS) entry which is preliminary data.</text>
</comment>
<dbReference type="Proteomes" id="UP000521943">
    <property type="component" value="Unassembled WGS sequence"/>
</dbReference>
<feature type="region of interest" description="Disordered" evidence="1">
    <location>
        <begin position="468"/>
        <end position="541"/>
    </location>
</feature>
<gene>
    <name evidence="2" type="ORF">DFP72DRAFT_1083576</name>
</gene>
<evidence type="ECO:0000256" key="1">
    <source>
        <dbReference type="SAM" id="MobiDB-lite"/>
    </source>
</evidence>
<feature type="compositionally biased region" description="Polar residues" evidence="1">
    <location>
        <begin position="526"/>
        <end position="536"/>
    </location>
</feature>
<dbReference type="AlphaFoldDB" id="A0A8H6LTF8"/>
<organism evidence="2 3">
    <name type="scientific">Ephemerocybe angulata</name>
    <dbReference type="NCBI Taxonomy" id="980116"/>
    <lineage>
        <taxon>Eukaryota</taxon>
        <taxon>Fungi</taxon>
        <taxon>Dikarya</taxon>
        <taxon>Basidiomycota</taxon>
        <taxon>Agaricomycotina</taxon>
        <taxon>Agaricomycetes</taxon>
        <taxon>Agaricomycetidae</taxon>
        <taxon>Agaricales</taxon>
        <taxon>Agaricineae</taxon>
        <taxon>Psathyrellaceae</taxon>
        <taxon>Ephemerocybe</taxon>
    </lineage>
</organism>
<feature type="compositionally biased region" description="Basic and acidic residues" evidence="1">
    <location>
        <begin position="414"/>
        <end position="427"/>
    </location>
</feature>
<dbReference type="EMBL" id="JACGCI010000232">
    <property type="protein sequence ID" value="KAF6741604.1"/>
    <property type="molecule type" value="Genomic_DNA"/>
</dbReference>
<evidence type="ECO:0000313" key="2">
    <source>
        <dbReference type="EMBL" id="KAF6741604.1"/>
    </source>
</evidence>
<reference evidence="2 3" key="1">
    <citation type="submission" date="2020-07" db="EMBL/GenBank/DDBJ databases">
        <title>Comparative genomics of pyrophilous fungi reveals a link between fire events and developmental genes.</title>
        <authorList>
            <consortium name="DOE Joint Genome Institute"/>
            <person name="Steindorff A.S."/>
            <person name="Carver A."/>
            <person name="Calhoun S."/>
            <person name="Stillman K."/>
            <person name="Liu H."/>
            <person name="Lipzen A."/>
            <person name="Pangilinan J."/>
            <person name="Labutti K."/>
            <person name="Bruns T.D."/>
            <person name="Grigoriev I.V."/>
        </authorList>
    </citation>
    <scope>NUCLEOTIDE SEQUENCE [LARGE SCALE GENOMIC DNA]</scope>
    <source>
        <strain evidence="2 3">CBS 144469</strain>
    </source>
</reference>
<protein>
    <submittedName>
        <fullName evidence="2">Uncharacterized protein</fullName>
    </submittedName>
</protein>
<evidence type="ECO:0000313" key="3">
    <source>
        <dbReference type="Proteomes" id="UP000521943"/>
    </source>
</evidence>
<accession>A0A8H6LTF8</accession>
<proteinExistence type="predicted"/>
<keyword evidence="3" id="KW-1185">Reference proteome</keyword>
<name>A0A8H6LTF8_9AGAR</name>